<keyword evidence="3" id="KW-1185">Reference proteome</keyword>
<reference evidence="2 3" key="1">
    <citation type="journal article" date="2024" name="Ann. Entomol. Soc. Am.">
        <title>Genomic analyses of the southern and eastern yellowjacket wasps (Hymenoptera: Vespidae) reveal evolutionary signatures of social life.</title>
        <authorList>
            <person name="Catto M.A."/>
            <person name="Caine P.B."/>
            <person name="Orr S.E."/>
            <person name="Hunt B.G."/>
            <person name="Goodisman M.A.D."/>
        </authorList>
    </citation>
    <scope>NUCLEOTIDE SEQUENCE [LARGE SCALE GENOMIC DNA]</scope>
    <source>
        <strain evidence="2">232</strain>
        <tissue evidence="2">Head and thorax</tissue>
    </source>
</reference>
<sequence length="173" mass="18848">MQASSCMSRRASEATQASGDGVEDDGGCGTRGWEEEEATVNLREASNTFLLATNSETRYRSVVTKEAVGGVGEGESRLTQDFESNVGVRVGGLEMVVMVMVMRRSRNEGTTAGKTNAFLELYVRTLTGTKLPARQGRNVYVPFISSRRALGIYLPPPILDPPREDPNSNNKKK</sequence>
<feature type="region of interest" description="Disordered" evidence="1">
    <location>
        <begin position="1"/>
        <end position="32"/>
    </location>
</feature>
<dbReference type="EMBL" id="JAYRBN010000115">
    <property type="protein sequence ID" value="KAL2722973.1"/>
    <property type="molecule type" value="Genomic_DNA"/>
</dbReference>
<evidence type="ECO:0000256" key="1">
    <source>
        <dbReference type="SAM" id="MobiDB-lite"/>
    </source>
</evidence>
<protein>
    <submittedName>
        <fullName evidence="2">Uncharacterized protein</fullName>
    </submittedName>
</protein>
<feature type="compositionally biased region" description="Polar residues" evidence="1">
    <location>
        <begin position="1"/>
        <end position="18"/>
    </location>
</feature>
<organism evidence="2 3">
    <name type="scientific">Vespula maculifrons</name>
    <name type="common">Eastern yellow jacket</name>
    <name type="synonym">Wasp</name>
    <dbReference type="NCBI Taxonomy" id="7453"/>
    <lineage>
        <taxon>Eukaryota</taxon>
        <taxon>Metazoa</taxon>
        <taxon>Ecdysozoa</taxon>
        <taxon>Arthropoda</taxon>
        <taxon>Hexapoda</taxon>
        <taxon>Insecta</taxon>
        <taxon>Pterygota</taxon>
        <taxon>Neoptera</taxon>
        <taxon>Endopterygota</taxon>
        <taxon>Hymenoptera</taxon>
        <taxon>Apocrita</taxon>
        <taxon>Aculeata</taxon>
        <taxon>Vespoidea</taxon>
        <taxon>Vespidae</taxon>
        <taxon>Vespinae</taxon>
        <taxon>Vespula</taxon>
    </lineage>
</organism>
<name>A0ABD2AQS6_VESMC</name>
<evidence type="ECO:0000313" key="3">
    <source>
        <dbReference type="Proteomes" id="UP001607303"/>
    </source>
</evidence>
<dbReference type="Proteomes" id="UP001607303">
    <property type="component" value="Unassembled WGS sequence"/>
</dbReference>
<dbReference type="AlphaFoldDB" id="A0ABD2AQS6"/>
<gene>
    <name evidence="2" type="ORF">V1477_019564</name>
</gene>
<proteinExistence type="predicted"/>
<evidence type="ECO:0000313" key="2">
    <source>
        <dbReference type="EMBL" id="KAL2722973.1"/>
    </source>
</evidence>
<comment type="caution">
    <text evidence="2">The sequence shown here is derived from an EMBL/GenBank/DDBJ whole genome shotgun (WGS) entry which is preliminary data.</text>
</comment>
<accession>A0ABD2AQS6</accession>